<name>A0A0P5JQA1_9CRUS</name>
<proteinExistence type="predicted"/>
<reference evidence="1 2" key="1">
    <citation type="submission" date="2016-03" db="EMBL/GenBank/DDBJ databases">
        <title>EvidentialGene: Evidence-directed Construction of Genes on Genomes.</title>
        <authorList>
            <person name="Gilbert D.G."/>
            <person name="Choi J.-H."/>
            <person name="Mockaitis K."/>
            <person name="Colbourne J."/>
            <person name="Pfrender M."/>
        </authorList>
    </citation>
    <scope>NUCLEOTIDE SEQUENCE [LARGE SCALE GENOMIC DNA]</scope>
    <source>
        <strain evidence="1 2">Xinb3</strain>
        <tissue evidence="1">Complete organism</tissue>
    </source>
</reference>
<comment type="caution">
    <text evidence="1">The sequence shown here is derived from an EMBL/GenBank/DDBJ whole genome shotgun (WGS) entry which is preliminary data.</text>
</comment>
<accession>A0A0P5JQA1</accession>
<gene>
    <name evidence="1" type="ORF">APZ42_025726</name>
</gene>
<sequence>MMVFTGSITSGIIIVRKDNVFQERLGPKRNNKCHSLVFSWWASVGGRKMGDERVPVIFISIFSCCCFPR</sequence>
<organism evidence="1 2">
    <name type="scientific">Daphnia magna</name>
    <dbReference type="NCBI Taxonomy" id="35525"/>
    <lineage>
        <taxon>Eukaryota</taxon>
        <taxon>Metazoa</taxon>
        <taxon>Ecdysozoa</taxon>
        <taxon>Arthropoda</taxon>
        <taxon>Crustacea</taxon>
        <taxon>Branchiopoda</taxon>
        <taxon>Diplostraca</taxon>
        <taxon>Cladocera</taxon>
        <taxon>Anomopoda</taxon>
        <taxon>Daphniidae</taxon>
        <taxon>Daphnia</taxon>
    </lineage>
</organism>
<dbReference type="Proteomes" id="UP000076858">
    <property type="component" value="Unassembled WGS sequence"/>
</dbReference>
<dbReference type="EMBL" id="LRGB01001937">
    <property type="protein sequence ID" value="KZS09925.1"/>
    <property type="molecule type" value="Genomic_DNA"/>
</dbReference>
<dbReference type="AlphaFoldDB" id="A0A0P5JQA1"/>
<evidence type="ECO:0000313" key="2">
    <source>
        <dbReference type="Proteomes" id="UP000076858"/>
    </source>
</evidence>
<protein>
    <submittedName>
        <fullName evidence="1">Uncharacterized protein</fullName>
    </submittedName>
</protein>
<keyword evidence="2" id="KW-1185">Reference proteome</keyword>
<evidence type="ECO:0000313" key="1">
    <source>
        <dbReference type="EMBL" id="KZS09925.1"/>
    </source>
</evidence>